<feature type="domain" description="ABC transmembrane type-1" evidence="11">
    <location>
        <begin position="167"/>
        <end position="448"/>
    </location>
</feature>
<keyword evidence="7 9" id="KW-1133">Transmembrane helix</keyword>
<dbReference type="Proteomes" id="UP000232060">
    <property type="component" value="Unassembled WGS sequence"/>
</dbReference>
<sequence length="690" mass="77722">MDVKFFSKNKLPIFFQSELSECGLACIAMIASYHGHKINTASIRKQFNSFSMGAKLRDLMDLASQLYLLPRALRVDLHELGQLKMPCILHWNMNHYVVLADVKKKHIIVHDPAIGKVKVPFSKVSESFTGVALELTKKVSFEEISVENKISFRDILEKLPDIKSPLIQIIFLSFFLEAISIIPPLYMQFIIDGVLLNSDRELLLTIIISSLAILAINVIIQSIRSWAALVLSVKMNLSWMRNIFHHLLSLPIYFFEKRQIGDISSRFSSSISIQQTLTNYFIESLLDGIMALGTLVLMLLYSYKLAIISICSLVGYTFFRLAWYSYLKEITEEQLVISAQENSYFIETLRGIQSIKSYKKTLERESAWFNILINQTNIDVRLARFSIAYKFINTMFFGIAQSMTLWVGASLVIDSLLSIGMYMAFMSYSSQFTGRMSSLIDNIISLKMISLHIDRLSDIVSTEPERTGICKALPCDKSNIYIEFVNVYFRYSDDSEWVLNNVSFNINSGEVVAITGPSGCGKSTVIKLLMGFYYPQAGEVLIQGVSTKDIDKDTLRDLFSCVMQDDFIFSGSIMDNIAFMDDSPNTVQVVKVAKQACIDTKITSLPMGYNTIVGDIGCPLSGGQKQRIILARALYKNASVFLFDEATSNLDKETEKNISDVICNSGVTTILVAHRDETIRSADRVIDLSA</sequence>
<proteinExistence type="predicted"/>
<keyword evidence="14" id="KW-1185">Reference proteome</keyword>
<comment type="subcellular location">
    <subcellularLocation>
        <location evidence="1">Cell membrane</location>
        <topology evidence="1">Multi-pass membrane protein</topology>
    </subcellularLocation>
</comment>
<dbReference type="CDD" id="cd18567">
    <property type="entry name" value="ABC_6TM_CvaB_RaxB_like"/>
    <property type="match status" value="1"/>
</dbReference>
<dbReference type="RefSeq" id="WP_100858434.1">
    <property type="nucleotide sequence ID" value="NZ_PGCP01000003.1"/>
</dbReference>
<dbReference type="InterPro" id="IPR003439">
    <property type="entry name" value="ABC_transporter-like_ATP-bd"/>
</dbReference>
<dbReference type="InterPro" id="IPR039421">
    <property type="entry name" value="Type_1_exporter"/>
</dbReference>
<evidence type="ECO:0000256" key="4">
    <source>
        <dbReference type="ARBA" id="ARBA00022692"/>
    </source>
</evidence>
<dbReference type="GO" id="GO:0008234">
    <property type="term" value="F:cysteine-type peptidase activity"/>
    <property type="evidence" value="ECO:0007669"/>
    <property type="project" value="InterPro"/>
</dbReference>
<evidence type="ECO:0000256" key="9">
    <source>
        <dbReference type="SAM" id="Phobius"/>
    </source>
</evidence>
<dbReference type="EMBL" id="PGCP01000003">
    <property type="protein sequence ID" value="PJC94844.1"/>
    <property type="molecule type" value="Genomic_DNA"/>
</dbReference>
<dbReference type="InterPro" id="IPR005074">
    <property type="entry name" value="Peptidase_C39"/>
</dbReference>
<dbReference type="Gene3D" id="3.40.50.300">
    <property type="entry name" value="P-loop containing nucleotide triphosphate hydrolases"/>
    <property type="match status" value="1"/>
</dbReference>
<dbReference type="InterPro" id="IPR017871">
    <property type="entry name" value="ABC_transporter-like_CS"/>
</dbReference>
<keyword evidence="4 9" id="KW-0812">Transmembrane</keyword>
<dbReference type="GO" id="GO:0140359">
    <property type="term" value="F:ABC-type transporter activity"/>
    <property type="evidence" value="ECO:0007669"/>
    <property type="project" value="InterPro"/>
</dbReference>
<feature type="transmembrane region" description="Helical" evidence="9">
    <location>
        <begin position="305"/>
        <end position="323"/>
    </location>
</feature>
<name>A0A2M8HE50_9GAMM</name>
<dbReference type="InterPro" id="IPR027417">
    <property type="entry name" value="P-loop_NTPase"/>
</dbReference>
<dbReference type="Pfam" id="PF00005">
    <property type="entry name" value="ABC_tran"/>
    <property type="match status" value="1"/>
</dbReference>
<dbReference type="Pfam" id="PF03412">
    <property type="entry name" value="Peptidase_C39"/>
    <property type="match status" value="1"/>
</dbReference>
<dbReference type="GO" id="GO:0016887">
    <property type="term" value="F:ATP hydrolysis activity"/>
    <property type="evidence" value="ECO:0007669"/>
    <property type="project" value="InterPro"/>
</dbReference>
<evidence type="ECO:0000259" key="10">
    <source>
        <dbReference type="PROSITE" id="PS50893"/>
    </source>
</evidence>
<keyword evidence="8 9" id="KW-0472">Membrane</keyword>
<reference evidence="13 14" key="1">
    <citation type="submission" date="2017-11" db="EMBL/GenBank/DDBJ databases">
        <title>Draft genome sequence of environmental isolate Aeromonas lusitania sp. nov. MDC 2473.</title>
        <authorList>
            <person name="Colston S.M."/>
            <person name="Navarro A."/>
            <person name="Martinez-Murcia A.J."/>
            <person name="Graf J."/>
        </authorList>
    </citation>
    <scope>NUCLEOTIDE SEQUENCE [LARGE SCALE GENOMIC DNA]</scope>
    <source>
        <strain evidence="13 14">MDC 2473</strain>
    </source>
</reference>
<evidence type="ECO:0000256" key="3">
    <source>
        <dbReference type="ARBA" id="ARBA00022475"/>
    </source>
</evidence>
<accession>A0A2M8HE50</accession>
<evidence type="ECO:0000313" key="13">
    <source>
        <dbReference type="EMBL" id="PJC94844.1"/>
    </source>
</evidence>
<dbReference type="GO" id="GO:0006508">
    <property type="term" value="P:proteolysis"/>
    <property type="evidence" value="ECO:0007669"/>
    <property type="project" value="InterPro"/>
</dbReference>
<dbReference type="GO" id="GO:0005886">
    <property type="term" value="C:plasma membrane"/>
    <property type="evidence" value="ECO:0007669"/>
    <property type="project" value="UniProtKB-SubCell"/>
</dbReference>
<evidence type="ECO:0000256" key="2">
    <source>
        <dbReference type="ARBA" id="ARBA00022448"/>
    </source>
</evidence>
<dbReference type="OrthoDB" id="9806127at2"/>
<dbReference type="GO" id="GO:0005524">
    <property type="term" value="F:ATP binding"/>
    <property type="evidence" value="ECO:0007669"/>
    <property type="project" value="UniProtKB-KW"/>
</dbReference>
<dbReference type="Gene3D" id="3.90.70.10">
    <property type="entry name" value="Cysteine proteinases"/>
    <property type="match status" value="1"/>
</dbReference>
<dbReference type="InterPro" id="IPR033838">
    <property type="entry name" value="CvaB_peptidase"/>
</dbReference>
<feature type="transmembrane region" description="Helical" evidence="9">
    <location>
        <begin position="202"/>
        <end position="227"/>
    </location>
</feature>
<evidence type="ECO:0000259" key="12">
    <source>
        <dbReference type="PROSITE" id="PS50990"/>
    </source>
</evidence>
<dbReference type="FunFam" id="3.40.50.300:FF:000299">
    <property type="entry name" value="ABC transporter ATP-binding protein/permease"/>
    <property type="match status" value="1"/>
</dbReference>
<keyword evidence="6" id="KW-0067">ATP-binding</keyword>
<evidence type="ECO:0000259" key="11">
    <source>
        <dbReference type="PROSITE" id="PS50929"/>
    </source>
</evidence>
<dbReference type="GO" id="GO:0034040">
    <property type="term" value="F:ATPase-coupled lipid transmembrane transporter activity"/>
    <property type="evidence" value="ECO:0007669"/>
    <property type="project" value="TreeGrafter"/>
</dbReference>
<comment type="caution">
    <text evidence="13">The sequence shown here is derived from an EMBL/GenBank/DDBJ whole genome shotgun (WGS) entry which is preliminary data.</text>
</comment>
<gene>
    <name evidence="13" type="ORF">CUC44_02580</name>
</gene>
<evidence type="ECO:0000256" key="1">
    <source>
        <dbReference type="ARBA" id="ARBA00004651"/>
    </source>
</evidence>
<dbReference type="InterPro" id="IPR036640">
    <property type="entry name" value="ABC1_TM_sf"/>
</dbReference>
<protein>
    <recommendedName>
        <fullName evidence="15">ABC transporter ATP-binding protein</fullName>
    </recommendedName>
</protein>
<evidence type="ECO:0000256" key="8">
    <source>
        <dbReference type="ARBA" id="ARBA00023136"/>
    </source>
</evidence>
<dbReference type="PROSITE" id="PS00211">
    <property type="entry name" value="ABC_TRANSPORTER_1"/>
    <property type="match status" value="1"/>
</dbReference>
<dbReference type="PROSITE" id="PS50990">
    <property type="entry name" value="PEPTIDASE_C39"/>
    <property type="match status" value="1"/>
</dbReference>
<keyword evidence="3" id="KW-1003">Cell membrane</keyword>
<dbReference type="InterPro" id="IPR003593">
    <property type="entry name" value="AAA+_ATPase"/>
</dbReference>
<dbReference type="PROSITE" id="PS50929">
    <property type="entry name" value="ABC_TM1F"/>
    <property type="match status" value="1"/>
</dbReference>
<dbReference type="InterPro" id="IPR011527">
    <property type="entry name" value="ABC1_TM_dom"/>
</dbReference>
<dbReference type="SMART" id="SM00382">
    <property type="entry name" value="AAA"/>
    <property type="match status" value="1"/>
</dbReference>
<evidence type="ECO:0000313" key="14">
    <source>
        <dbReference type="Proteomes" id="UP000232060"/>
    </source>
</evidence>
<dbReference type="SUPFAM" id="SSF90123">
    <property type="entry name" value="ABC transporter transmembrane region"/>
    <property type="match status" value="1"/>
</dbReference>
<dbReference type="Pfam" id="PF00664">
    <property type="entry name" value="ABC_membrane"/>
    <property type="match status" value="1"/>
</dbReference>
<feature type="domain" description="ABC transporter" evidence="10">
    <location>
        <begin position="482"/>
        <end position="690"/>
    </location>
</feature>
<evidence type="ECO:0000256" key="5">
    <source>
        <dbReference type="ARBA" id="ARBA00022741"/>
    </source>
</evidence>
<feature type="domain" description="Peptidase C39" evidence="12">
    <location>
        <begin position="16"/>
        <end position="135"/>
    </location>
</feature>
<dbReference type="Gene3D" id="1.20.1560.10">
    <property type="entry name" value="ABC transporter type 1, transmembrane domain"/>
    <property type="match status" value="1"/>
</dbReference>
<dbReference type="CDD" id="cd02419">
    <property type="entry name" value="Peptidase_C39C"/>
    <property type="match status" value="1"/>
</dbReference>
<organism evidence="13 14">
    <name type="scientific">Aeromonas lusitana</name>
    <dbReference type="NCBI Taxonomy" id="931529"/>
    <lineage>
        <taxon>Bacteria</taxon>
        <taxon>Pseudomonadati</taxon>
        <taxon>Pseudomonadota</taxon>
        <taxon>Gammaproteobacteria</taxon>
        <taxon>Aeromonadales</taxon>
        <taxon>Aeromonadaceae</taxon>
        <taxon>Aeromonas</taxon>
    </lineage>
</organism>
<dbReference type="AlphaFoldDB" id="A0A2M8HE50"/>
<dbReference type="PANTHER" id="PTHR24221:SF606">
    <property type="entry name" value="COLICIN V SECRETION-PROCESSING ATP-BINDING PROTEIN"/>
    <property type="match status" value="1"/>
</dbReference>
<keyword evidence="2" id="KW-0813">Transport</keyword>
<evidence type="ECO:0000256" key="7">
    <source>
        <dbReference type="ARBA" id="ARBA00022989"/>
    </source>
</evidence>
<dbReference type="SUPFAM" id="SSF52540">
    <property type="entry name" value="P-loop containing nucleoside triphosphate hydrolases"/>
    <property type="match status" value="1"/>
</dbReference>
<dbReference type="PROSITE" id="PS50893">
    <property type="entry name" value="ABC_TRANSPORTER_2"/>
    <property type="match status" value="1"/>
</dbReference>
<feature type="transmembrane region" description="Helical" evidence="9">
    <location>
        <begin position="277"/>
        <end position="299"/>
    </location>
</feature>
<evidence type="ECO:0000256" key="6">
    <source>
        <dbReference type="ARBA" id="ARBA00022840"/>
    </source>
</evidence>
<keyword evidence="5" id="KW-0547">Nucleotide-binding</keyword>
<feature type="transmembrane region" description="Helical" evidence="9">
    <location>
        <begin position="166"/>
        <end position="190"/>
    </location>
</feature>
<evidence type="ECO:0008006" key="15">
    <source>
        <dbReference type="Google" id="ProtNLM"/>
    </source>
</evidence>
<dbReference type="PANTHER" id="PTHR24221">
    <property type="entry name" value="ATP-BINDING CASSETTE SUB-FAMILY B"/>
    <property type="match status" value="1"/>
</dbReference>